<dbReference type="Proteomes" id="UP000014969">
    <property type="component" value="Unassembled WGS sequence"/>
</dbReference>
<evidence type="ECO:0008006" key="3">
    <source>
        <dbReference type="Google" id="ProtNLM"/>
    </source>
</evidence>
<reference evidence="1 2" key="1">
    <citation type="journal article" date="2013" name="Genome Announc.">
        <title>Genome Sequence of an Epidemic Isolate of Mycobacterium abscessus subsp. bolletii from Rio de Janeiro, Brazil.</title>
        <authorList>
            <person name="Davidson R.M."/>
            <person name="Reynolds P.R."/>
            <person name="Farias-Hesson E."/>
            <person name="Duarte R.S."/>
            <person name="Jackson M."/>
            <person name="Strong M."/>
        </authorList>
    </citation>
    <scope>NUCLEOTIDE SEQUENCE [LARGE SCALE GENOMIC DNA]</scope>
    <source>
        <strain evidence="1 2">CRM-0020</strain>
    </source>
</reference>
<dbReference type="AlphaFoldDB" id="A0A829HQ07"/>
<sequence>MVIGGFGYVTITDESRIVEAEDITYLGASSGGARPMSLVDPSRFAPWHCPPPLFRNVELGRVEVSSGRLAIRDVYDRDHPQVILNVAPGNYRVWSTELDLRTNPGGPLFRPAYLSIQLSDAPPRRIDFPEDLYGTPAPPYGIGVSTDLGMILLHDAEALSPHEFEALDRSWERAWESDRDYSDVYTASGATVITCKTVIDKARHPIVASYDAKNQPVGIHVDFGVLGASQAALQNSRGRLRRWGAAAGRLLRRK</sequence>
<name>A0A829HQ07_9MYCO</name>
<accession>A0A829HQ07</accession>
<organism evidence="1 2">
    <name type="scientific">Mycobacteroides abscessus subsp. bolletii CRM-0020</name>
    <dbReference type="NCBI Taxonomy" id="1306401"/>
    <lineage>
        <taxon>Bacteria</taxon>
        <taxon>Bacillati</taxon>
        <taxon>Actinomycetota</taxon>
        <taxon>Actinomycetes</taxon>
        <taxon>Mycobacteriales</taxon>
        <taxon>Mycobacteriaceae</taxon>
        <taxon>Mycobacteroides</taxon>
        <taxon>Mycobacteroides abscessus</taxon>
    </lineage>
</organism>
<evidence type="ECO:0000313" key="1">
    <source>
        <dbReference type="EMBL" id="EPQ21894.1"/>
    </source>
</evidence>
<comment type="caution">
    <text evidence="1">The sequence shown here is derived from an EMBL/GenBank/DDBJ whole genome shotgun (WGS) entry which is preliminary data.</text>
</comment>
<protein>
    <recommendedName>
        <fullName evidence="3">DUF4241 domain-containing protein</fullName>
    </recommendedName>
</protein>
<proteinExistence type="predicted"/>
<gene>
    <name evidence="1" type="ORF">J108_16605</name>
</gene>
<dbReference type="EMBL" id="ATFQ01000026">
    <property type="protein sequence ID" value="EPQ21894.1"/>
    <property type="molecule type" value="Genomic_DNA"/>
</dbReference>
<evidence type="ECO:0000313" key="2">
    <source>
        <dbReference type="Proteomes" id="UP000014969"/>
    </source>
</evidence>